<evidence type="ECO:0000256" key="5">
    <source>
        <dbReference type="ARBA" id="ARBA00022777"/>
    </source>
</evidence>
<dbReference type="PROSITE" id="PS50109">
    <property type="entry name" value="HIS_KIN"/>
    <property type="match status" value="1"/>
</dbReference>
<keyword evidence="11" id="KW-0067">ATP-binding</keyword>
<protein>
    <recommendedName>
        <fullName evidence="2">histidine kinase</fullName>
        <ecNumber evidence="2">2.7.13.3</ecNumber>
    </recommendedName>
</protein>
<accession>A0A9E8ZDB3</accession>
<evidence type="ECO:0000256" key="2">
    <source>
        <dbReference type="ARBA" id="ARBA00012438"/>
    </source>
</evidence>
<evidence type="ECO:0000313" key="12">
    <source>
        <dbReference type="Proteomes" id="UP001163152"/>
    </source>
</evidence>
<dbReference type="KEGG" id="tsin:OXH18_01640"/>
<feature type="domain" description="Response regulatory" evidence="10">
    <location>
        <begin position="14"/>
        <end position="130"/>
    </location>
</feature>
<dbReference type="Pfam" id="PF00512">
    <property type="entry name" value="HisKA"/>
    <property type="match status" value="1"/>
</dbReference>
<evidence type="ECO:0000259" key="9">
    <source>
        <dbReference type="PROSITE" id="PS50109"/>
    </source>
</evidence>
<dbReference type="GO" id="GO:0005524">
    <property type="term" value="F:ATP binding"/>
    <property type="evidence" value="ECO:0007669"/>
    <property type="project" value="UniProtKB-KW"/>
</dbReference>
<dbReference type="EMBL" id="CP113797">
    <property type="protein sequence ID" value="WAL60726.1"/>
    <property type="molecule type" value="Genomic_DNA"/>
</dbReference>
<name>A0A9E8ZDB3_9CYAN</name>
<dbReference type="GO" id="GO:0009927">
    <property type="term" value="F:histidine phosphotransfer kinase activity"/>
    <property type="evidence" value="ECO:0007669"/>
    <property type="project" value="TreeGrafter"/>
</dbReference>
<keyword evidence="11" id="KW-0547">Nucleotide-binding</keyword>
<dbReference type="GO" id="GO:0000155">
    <property type="term" value="F:phosphorelay sensor kinase activity"/>
    <property type="evidence" value="ECO:0007669"/>
    <property type="project" value="InterPro"/>
</dbReference>
<evidence type="ECO:0000256" key="7">
    <source>
        <dbReference type="PROSITE-ProRule" id="PRU00169"/>
    </source>
</evidence>
<dbReference type="EC" id="2.7.13.3" evidence="2"/>
<evidence type="ECO:0000256" key="4">
    <source>
        <dbReference type="ARBA" id="ARBA00022679"/>
    </source>
</evidence>
<dbReference type="Gene3D" id="3.30.565.10">
    <property type="entry name" value="Histidine kinase-like ATPase, C-terminal domain"/>
    <property type="match status" value="1"/>
</dbReference>
<keyword evidence="5" id="KW-0418">Kinase</keyword>
<evidence type="ECO:0000256" key="6">
    <source>
        <dbReference type="ARBA" id="ARBA00023012"/>
    </source>
</evidence>
<organism evidence="11 12">
    <name type="scientific">Thermocoleostomius sinensis A174</name>
    <dbReference type="NCBI Taxonomy" id="2016057"/>
    <lineage>
        <taxon>Bacteria</taxon>
        <taxon>Bacillati</taxon>
        <taxon>Cyanobacteriota</taxon>
        <taxon>Cyanophyceae</taxon>
        <taxon>Oculatellales</taxon>
        <taxon>Oculatellaceae</taxon>
        <taxon>Thermocoleostomius</taxon>
    </lineage>
</organism>
<dbReference type="PANTHER" id="PTHR43047">
    <property type="entry name" value="TWO-COMPONENT HISTIDINE PROTEIN KINASE"/>
    <property type="match status" value="1"/>
</dbReference>
<dbReference type="SMART" id="SM00388">
    <property type="entry name" value="HisKA"/>
    <property type="match status" value="1"/>
</dbReference>
<dbReference type="FunFam" id="3.30.565.10:FF:000078">
    <property type="entry name" value="Two-component sensor histidine kinase"/>
    <property type="match status" value="1"/>
</dbReference>
<dbReference type="Gene3D" id="1.10.287.130">
    <property type="match status" value="1"/>
</dbReference>
<dbReference type="PRINTS" id="PR00344">
    <property type="entry name" value="BCTRLSENSOR"/>
</dbReference>
<proteinExistence type="predicted"/>
<keyword evidence="4" id="KW-0808">Transferase</keyword>
<dbReference type="InterPro" id="IPR036097">
    <property type="entry name" value="HisK_dim/P_sf"/>
</dbReference>
<dbReference type="SUPFAM" id="SSF52172">
    <property type="entry name" value="CheY-like"/>
    <property type="match status" value="1"/>
</dbReference>
<dbReference type="CDD" id="cd00156">
    <property type="entry name" value="REC"/>
    <property type="match status" value="1"/>
</dbReference>
<keyword evidence="3 7" id="KW-0597">Phosphoprotein</keyword>
<dbReference type="SUPFAM" id="SSF55874">
    <property type="entry name" value="ATPase domain of HSP90 chaperone/DNA topoisomerase II/histidine kinase"/>
    <property type="match status" value="1"/>
</dbReference>
<feature type="coiled-coil region" evidence="8">
    <location>
        <begin position="140"/>
        <end position="178"/>
    </location>
</feature>
<dbReference type="Pfam" id="PF02518">
    <property type="entry name" value="HATPase_c"/>
    <property type="match status" value="1"/>
</dbReference>
<dbReference type="Proteomes" id="UP001163152">
    <property type="component" value="Chromosome"/>
</dbReference>
<dbReference type="InterPro" id="IPR005467">
    <property type="entry name" value="His_kinase_dom"/>
</dbReference>
<comment type="catalytic activity">
    <reaction evidence="1">
        <text>ATP + protein L-histidine = ADP + protein N-phospho-L-histidine.</text>
        <dbReference type="EC" id="2.7.13.3"/>
    </reaction>
</comment>
<dbReference type="Gene3D" id="3.40.50.2300">
    <property type="match status" value="1"/>
</dbReference>
<evidence type="ECO:0000256" key="3">
    <source>
        <dbReference type="ARBA" id="ARBA00022553"/>
    </source>
</evidence>
<dbReference type="AlphaFoldDB" id="A0A9E8ZDB3"/>
<dbReference type="InterPro" id="IPR011006">
    <property type="entry name" value="CheY-like_superfamily"/>
</dbReference>
<keyword evidence="6" id="KW-0902">Two-component regulatory system</keyword>
<dbReference type="Pfam" id="PF00072">
    <property type="entry name" value="Response_reg"/>
    <property type="match status" value="1"/>
</dbReference>
<dbReference type="InterPro" id="IPR003594">
    <property type="entry name" value="HATPase_dom"/>
</dbReference>
<dbReference type="SMART" id="SM00387">
    <property type="entry name" value="HATPase_c"/>
    <property type="match status" value="1"/>
</dbReference>
<reference evidence="11" key="1">
    <citation type="submission" date="2022-12" db="EMBL/GenBank/DDBJ databases">
        <title>Polyphasic identification of a Novel Hot-Spring Cyanobacterium Ocullathermofonsia sinensis gen nov. sp. nov. and Genomic Insights on its Adaptations to the Thermal Habitat.</title>
        <authorList>
            <person name="Daroch M."/>
            <person name="Tang J."/>
            <person name="Jiang Y."/>
        </authorList>
    </citation>
    <scope>NUCLEOTIDE SEQUENCE</scope>
    <source>
        <strain evidence="11">PKUAC-SCTA174</strain>
    </source>
</reference>
<dbReference type="InterPro" id="IPR003661">
    <property type="entry name" value="HisK_dim/P_dom"/>
</dbReference>
<keyword evidence="12" id="KW-1185">Reference proteome</keyword>
<evidence type="ECO:0000259" key="10">
    <source>
        <dbReference type="PROSITE" id="PS50110"/>
    </source>
</evidence>
<sequence length="427" mass="47914">MSIKASECMEETLKVLVVDDDEVDRMAVHRALTKANVQVQLSEARSFSEALTLLEDEVFDCAFLDYQLPELDGLILVQEVRKQGIRVPLVVLTGQGDEQIAVELMKAGATDYLAKSRVTPERLEQVLRSAIRVYRAEVQVAIANQQLRETNELLLRKNQELEAQRQQIQLQNLKLLEASRLKSQFLATMSHELRTPLNAIIGFSQLLLRRSKGVLSAQQVDMIERILNNGKHLLELLNDILDLSKIESGRLEVKPETFNLGQVVGATVEELRSLADEKHLSIELSINLDDPQVYSDPHRLRQVLVNLLSNAIKFTDRGEITIDVRTKAPGWVVITVRDTGIGIAPEKVRQIFEPFRQLDQTTTRRYAGTGLGLAITDSLVRMMHGNITVESKLGEGSVFRVELPQQLPPTDRATTAKAFSLSRSDVL</sequence>
<dbReference type="SUPFAM" id="SSF47384">
    <property type="entry name" value="Homodimeric domain of signal transducing histidine kinase"/>
    <property type="match status" value="1"/>
</dbReference>
<dbReference type="CDD" id="cd00082">
    <property type="entry name" value="HisKA"/>
    <property type="match status" value="1"/>
</dbReference>
<dbReference type="PROSITE" id="PS50110">
    <property type="entry name" value="RESPONSE_REGULATORY"/>
    <property type="match status" value="1"/>
</dbReference>
<keyword evidence="8" id="KW-0175">Coiled coil</keyword>
<dbReference type="InterPro" id="IPR001789">
    <property type="entry name" value="Sig_transdc_resp-reg_receiver"/>
</dbReference>
<evidence type="ECO:0000256" key="8">
    <source>
        <dbReference type="SAM" id="Coils"/>
    </source>
</evidence>
<dbReference type="InterPro" id="IPR036890">
    <property type="entry name" value="HATPase_C_sf"/>
</dbReference>
<dbReference type="CDD" id="cd16922">
    <property type="entry name" value="HATPase_EvgS-ArcB-TorS-like"/>
    <property type="match status" value="1"/>
</dbReference>
<gene>
    <name evidence="11" type="ORF">OXH18_01640</name>
</gene>
<dbReference type="InterPro" id="IPR004358">
    <property type="entry name" value="Sig_transdc_His_kin-like_C"/>
</dbReference>
<evidence type="ECO:0000313" key="11">
    <source>
        <dbReference type="EMBL" id="WAL60726.1"/>
    </source>
</evidence>
<dbReference type="SMART" id="SM00448">
    <property type="entry name" value="REC"/>
    <property type="match status" value="1"/>
</dbReference>
<evidence type="ECO:0000256" key="1">
    <source>
        <dbReference type="ARBA" id="ARBA00000085"/>
    </source>
</evidence>
<dbReference type="GO" id="GO:0005886">
    <property type="term" value="C:plasma membrane"/>
    <property type="evidence" value="ECO:0007669"/>
    <property type="project" value="TreeGrafter"/>
</dbReference>
<feature type="domain" description="Histidine kinase" evidence="9">
    <location>
        <begin position="188"/>
        <end position="407"/>
    </location>
</feature>
<feature type="modified residue" description="4-aspartylphosphate" evidence="7">
    <location>
        <position position="65"/>
    </location>
</feature>